<proteinExistence type="predicted"/>
<organism evidence="1 2">
    <name type="scientific">Methylorubrum suomiense</name>
    <dbReference type="NCBI Taxonomy" id="144191"/>
    <lineage>
        <taxon>Bacteria</taxon>
        <taxon>Pseudomonadati</taxon>
        <taxon>Pseudomonadota</taxon>
        <taxon>Alphaproteobacteria</taxon>
        <taxon>Hyphomicrobiales</taxon>
        <taxon>Methylobacteriaceae</taxon>
        <taxon>Methylorubrum</taxon>
    </lineage>
</organism>
<protein>
    <recommendedName>
        <fullName evidence="3">YbaB/EbfC DNA-binding family protein</fullName>
    </recommendedName>
</protein>
<reference evidence="1" key="1">
    <citation type="journal article" date="2021" name="Front. Microbiol.">
        <title>Comprehensive Comparative Genomics and Phenotyping of Methylobacterium Species.</title>
        <authorList>
            <person name="Alessa O."/>
            <person name="Ogura Y."/>
            <person name="Fujitani Y."/>
            <person name="Takami H."/>
            <person name="Hayashi T."/>
            <person name="Sahin N."/>
            <person name="Tani A."/>
        </authorList>
    </citation>
    <scope>NUCLEOTIDE SEQUENCE</scope>
    <source>
        <strain evidence="1">DSM 14458</strain>
    </source>
</reference>
<accession>A0ABQ4URT1</accession>
<evidence type="ECO:0008006" key="3">
    <source>
        <dbReference type="Google" id="ProtNLM"/>
    </source>
</evidence>
<dbReference type="RefSeq" id="WP_238307812.1">
    <property type="nucleotide sequence ID" value="NZ_BPRE01000004.1"/>
</dbReference>
<keyword evidence="2" id="KW-1185">Reference proteome</keyword>
<sequence>MPDPDETYPPEMARVLEGLTPPRRPAGHEEDLVVTIRLRAGGELVVSSPGTPPHRIVAIRAKRASAAGQRVAELVEEALQARDHARQGPTSR</sequence>
<gene>
    <name evidence="1" type="ORF">BGCPKDLD_1454</name>
</gene>
<evidence type="ECO:0000313" key="1">
    <source>
        <dbReference type="EMBL" id="GJE74880.1"/>
    </source>
</evidence>
<reference evidence="1" key="2">
    <citation type="submission" date="2021-08" db="EMBL/GenBank/DDBJ databases">
        <authorList>
            <person name="Tani A."/>
            <person name="Ola A."/>
            <person name="Ogura Y."/>
            <person name="Katsura K."/>
            <person name="Hayashi T."/>
        </authorList>
    </citation>
    <scope>NUCLEOTIDE SEQUENCE</scope>
    <source>
        <strain evidence="1">DSM 14458</strain>
    </source>
</reference>
<dbReference type="EMBL" id="BPRE01000004">
    <property type="protein sequence ID" value="GJE74880.1"/>
    <property type="molecule type" value="Genomic_DNA"/>
</dbReference>
<dbReference type="Proteomes" id="UP001055093">
    <property type="component" value="Unassembled WGS sequence"/>
</dbReference>
<name>A0ABQ4URT1_9HYPH</name>
<comment type="caution">
    <text evidence="1">The sequence shown here is derived from an EMBL/GenBank/DDBJ whole genome shotgun (WGS) entry which is preliminary data.</text>
</comment>
<evidence type="ECO:0000313" key="2">
    <source>
        <dbReference type="Proteomes" id="UP001055093"/>
    </source>
</evidence>